<comment type="caution">
    <text evidence="12">The sequence shown here is derived from an EMBL/GenBank/DDBJ whole genome shotgun (WGS) entry which is preliminary data.</text>
</comment>
<feature type="repeat" description="PPR" evidence="9">
    <location>
        <begin position="223"/>
        <end position="257"/>
    </location>
</feature>
<feature type="domain" description="Fe2OG dioxygenase" evidence="11">
    <location>
        <begin position="777"/>
        <end position="886"/>
    </location>
</feature>
<protein>
    <submittedName>
        <fullName evidence="12">EMB2745 protein</fullName>
    </submittedName>
</protein>
<keyword evidence="4" id="KW-0256">Endoplasmic reticulum</keyword>
<dbReference type="InterPro" id="IPR044862">
    <property type="entry name" value="Pro_4_hyd_alph_FE2OG_OXY"/>
</dbReference>
<evidence type="ECO:0000256" key="8">
    <source>
        <dbReference type="ARBA" id="ARBA00023180"/>
    </source>
</evidence>
<keyword evidence="10" id="KW-0175">Coiled coil</keyword>
<dbReference type="Gene3D" id="2.60.120.620">
    <property type="entry name" value="q2cbj1_9rhob like domain"/>
    <property type="match status" value="1"/>
</dbReference>
<dbReference type="PANTHER" id="PTHR47936">
    <property type="entry name" value="PPR_LONG DOMAIN-CONTAINING PROTEIN"/>
    <property type="match status" value="1"/>
</dbReference>
<evidence type="ECO:0000256" key="6">
    <source>
        <dbReference type="ARBA" id="ARBA00023002"/>
    </source>
</evidence>
<evidence type="ECO:0000256" key="5">
    <source>
        <dbReference type="ARBA" id="ARBA00022964"/>
    </source>
</evidence>
<keyword evidence="2" id="KW-0479">Metal-binding</keyword>
<evidence type="ECO:0000313" key="12">
    <source>
        <dbReference type="EMBL" id="CAE7261119.1"/>
    </source>
</evidence>
<dbReference type="PANTHER" id="PTHR47936:SF1">
    <property type="entry name" value="PENTATRICOPEPTIDE REPEAT-CONTAINING PROTEIN GUN1, CHLOROPLASTIC"/>
    <property type="match status" value="1"/>
</dbReference>
<dbReference type="Pfam" id="PF13640">
    <property type="entry name" value="2OG-FeII_Oxy_3"/>
    <property type="match status" value="1"/>
</dbReference>
<dbReference type="PROSITE" id="PS51471">
    <property type="entry name" value="FE2OG_OXY"/>
    <property type="match status" value="1"/>
</dbReference>
<gene>
    <name evidence="12" type="primary">EMB2745</name>
    <name evidence="12" type="ORF">SNEC2469_LOCUS5966</name>
</gene>
<dbReference type="GO" id="GO:0016705">
    <property type="term" value="F:oxidoreductase activity, acting on paired donors, with incorporation or reduction of molecular oxygen"/>
    <property type="evidence" value="ECO:0007669"/>
    <property type="project" value="InterPro"/>
</dbReference>
<dbReference type="EMBL" id="CAJNJA010010697">
    <property type="protein sequence ID" value="CAE7261119.1"/>
    <property type="molecule type" value="Genomic_DNA"/>
</dbReference>
<evidence type="ECO:0000256" key="7">
    <source>
        <dbReference type="ARBA" id="ARBA00023004"/>
    </source>
</evidence>
<organism evidence="12 13">
    <name type="scientific">Symbiodinium necroappetens</name>
    <dbReference type="NCBI Taxonomy" id="1628268"/>
    <lineage>
        <taxon>Eukaryota</taxon>
        <taxon>Sar</taxon>
        <taxon>Alveolata</taxon>
        <taxon>Dinophyceae</taxon>
        <taxon>Suessiales</taxon>
        <taxon>Symbiodiniaceae</taxon>
        <taxon>Symbiodinium</taxon>
    </lineage>
</organism>
<dbReference type="OrthoDB" id="420380at2759"/>
<name>A0A812MEL3_9DINO</name>
<evidence type="ECO:0000313" key="13">
    <source>
        <dbReference type="Proteomes" id="UP000601435"/>
    </source>
</evidence>
<dbReference type="Pfam" id="PF13041">
    <property type="entry name" value="PPR_2"/>
    <property type="match status" value="1"/>
</dbReference>
<keyword evidence="6" id="KW-0560">Oxidoreductase</keyword>
<feature type="repeat" description="PPR" evidence="9">
    <location>
        <begin position="46"/>
        <end position="80"/>
    </location>
</feature>
<dbReference type="InterPro" id="IPR005123">
    <property type="entry name" value="Oxoglu/Fe-dep_dioxygenase_dom"/>
</dbReference>
<evidence type="ECO:0000256" key="3">
    <source>
        <dbReference type="ARBA" id="ARBA00022737"/>
    </source>
</evidence>
<feature type="repeat" description="PPR" evidence="9">
    <location>
        <begin position="83"/>
        <end position="117"/>
    </location>
</feature>
<evidence type="ECO:0000256" key="10">
    <source>
        <dbReference type="SAM" id="Coils"/>
    </source>
</evidence>
<dbReference type="GO" id="GO:0031418">
    <property type="term" value="F:L-ascorbic acid binding"/>
    <property type="evidence" value="ECO:0007669"/>
    <property type="project" value="InterPro"/>
</dbReference>
<feature type="coiled-coil region" evidence="10">
    <location>
        <begin position="493"/>
        <end position="520"/>
    </location>
</feature>
<keyword evidence="13" id="KW-1185">Reference proteome</keyword>
<evidence type="ECO:0000256" key="4">
    <source>
        <dbReference type="ARBA" id="ARBA00022824"/>
    </source>
</evidence>
<keyword evidence="7" id="KW-0408">Iron</keyword>
<feature type="non-terminal residue" evidence="12">
    <location>
        <position position="1"/>
    </location>
</feature>
<proteinExistence type="predicted"/>
<dbReference type="InterPro" id="IPR006620">
    <property type="entry name" value="Pro_4_hyd_alph"/>
</dbReference>
<dbReference type="PROSITE" id="PS51375">
    <property type="entry name" value="PPR"/>
    <property type="match status" value="4"/>
</dbReference>
<dbReference type="AlphaFoldDB" id="A0A812MEL3"/>
<dbReference type="Proteomes" id="UP000601435">
    <property type="component" value="Unassembled WGS sequence"/>
</dbReference>
<accession>A0A812MEL3</accession>
<keyword evidence="3" id="KW-0677">Repeat</keyword>
<dbReference type="NCBIfam" id="TIGR00756">
    <property type="entry name" value="PPR"/>
    <property type="match status" value="1"/>
</dbReference>
<dbReference type="SMART" id="SM00702">
    <property type="entry name" value="P4Hc"/>
    <property type="match status" value="1"/>
</dbReference>
<keyword evidence="5" id="KW-0223">Dioxygenase</keyword>
<dbReference type="Gene3D" id="1.25.40.10">
    <property type="entry name" value="Tetratricopeptide repeat domain"/>
    <property type="match status" value="3"/>
</dbReference>
<dbReference type="GO" id="GO:0005506">
    <property type="term" value="F:iron ion binding"/>
    <property type="evidence" value="ECO:0007669"/>
    <property type="project" value="InterPro"/>
</dbReference>
<sequence length="896" mass="96691">RSGLPEPDLVTFNSALNALASSACWREASWLLSEMSGSRWLQISPNIVSYNTVLRACARSRSWQAALQLLSNLCQQGPEGEADLVSFNTAISACERSSQWQLCSSLLANLGQRGLRPDTVSLNTVLSSLARGDEWQRAMLLFEELLAGSGPVADSTSLGSVLSACERVGLWQAAWSLLGRFRGQGLEPQSGALRAALSALRSGGRWQEALLLLGELDDSSSADVVGFSAAMAVLETAGSWQQAFCVLAEMRSRGVAPDSYTYSALLGSCRAWASEDEAAALNAARALLADARDRREANEVVIGAMLRILEFAGLWAEALDLLRKASRRAAGREPNLINYASAASACAKGQKWECCLDLLRELEEAGTSPDIVLLSAVISACERSFEWQRALAILASSGSPDAVLILKHQLPAFQSRCSFAVLAFIPHGFGMTRQSCGQGRRWRCWACTIAAVSALVLNRRSRHPEADFAQPPVSPRPCRGVLTRCQSGTGTVDSDLAAKLEAAKERVAQAKEAVSLFRTELCGRNFLSPEINQPLLTEIFLSFVPKSAAAMREPILDKALAGIIPDIGSDVEALAALVGAMATARLPHDPAWQLMADAVAQECRGASARQLTAFAWAFATAREPRQDLWDSLKAAMAGKIGQLSADERVTFAWSCAEVNQHARNLFGDASEVAAPEASAKMIEAIQALPGQVLLADPVPIRLVPDVLVEEQGQELIRIADDAQLWSQSSRRAARDAQGEDALRTSSSAVLSSPSMFGNPAVQAVRSWASKALQVPEDFVEALQLVRYRKGEQYSTHVDWGRQQDASLWLGGQRTATALIYLNSLPDGCGGETSFERLGVSVRPQAGAALVWPNVDAEGRPQNLVEHRALPLLCDFPKYAVNVWIREKRLPAYVGRA</sequence>
<dbReference type="InterPro" id="IPR002885">
    <property type="entry name" value="PPR_rpt"/>
</dbReference>
<evidence type="ECO:0000256" key="9">
    <source>
        <dbReference type="PROSITE-ProRule" id="PRU00708"/>
    </source>
</evidence>
<feature type="repeat" description="PPR" evidence="9">
    <location>
        <begin position="154"/>
        <end position="188"/>
    </location>
</feature>
<comment type="cofactor">
    <cofactor evidence="1">
        <name>L-ascorbate</name>
        <dbReference type="ChEBI" id="CHEBI:38290"/>
    </cofactor>
</comment>
<evidence type="ECO:0000256" key="1">
    <source>
        <dbReference type="ARBA" id="ARBA00001961"/>
    </source>
</evidence>
<evidence type="ECO:0000259" key="11">
    <source>
        <dbReference type="PROSITE" id="PS51471"/>
    </source>
</evidence>
<reference evidence="12" key="1">
    <citation type="submission" date="2021-02" db="EMBL/GenBank/DDBJ databases">
        <authorList>
            <person name="Dougan E. K."/>
            <person name="Rhodes N."/>
            <person name="Thang M."/>
            <person name="Chan C."/>
        </authorList>
    </citation>
    <scope>NUCLEOTIDE SEQUENCE</scope>
</reference>
<keyword evidence="8" id="KW-0325">Glycoprotein</keyword>
<dbReference type="Pfam" id="PF01535">
    <property type="entry name" value="PPR"/>
    <property type="match status" value="3"/>
</dbReference>
<dbReference type="GO" id="GO:0051213">
    <property type="term" value="F:dioxygenase activity"/>
    <property type="evidence" value="ECO:0007669"/>
    <property type="project" value="UniProtKB-KW"/>
</dbReference>
<dbReference type="InterPro" id="IPR011990">
    <property type="entry name" value="TPR-like_helical_dom_sf"/>
</dbReference>
<evidence type="ECO:0000256" key="2">
    <source>
        <dbReference type="ARBA" id="ARBA00022723"/>
    </source>
</evidence>